<protein>
    <submittedName>
        <fullName evidence="1">Uncharacterized protein</fullName>
    </submittedName>
</protein>
<dbReference type="RefSeq" id="XP_007680630.1">
    <property type="nucleotide sequence ID" value="XM_007682440.1"/>
</dbReference>
<dbReference type="EMBL" id="KB445562">
    <property type="protein sequence ID" value="EMC92160.1"/>
    <property type="molecule type" value="Genomic_DNA"/>
</dbReference>
<dbReference type="GeneID" id="19108027"/>
<dbReference type="AlphaFoldDB" id="M2N0L1"/>
<dbReference type="KEGG" id="bcom:BAUCODRAFT_126167"/>
<sequence>MNCVASTNVVFSSSVHQLSAKPSFQLVKMLSTTETGVVAPTLHYIVRLPTTWL</sequence>
<dbReference type="HOGENOM" id="CLU_3068274_0_0_1"/>
<name>M2N0L1_BAUPA</name>
<keyword evidence="2" id="KW-1185">Reference proteome</keyword>
<dbReference type="Proteomes" id="UP000011761">
    <property type="component" value="Unassembled WGS sequence"/>
</dbReference>
<reference evidence="1 2" key="1">
    <citation type="journal article" date="2012" name="PLoS Pathog.">
        <title>Diverse lifestyles and strategies of plant pathogenesis encoded in the genomes of eighteen Dothideomycetes fungi.</title>
        <authorList>
            <person name="Ohm R.A."/>
            <person name="Feau N."/>
            <person name="Henrissat B."/>
            <person name="Schoch C.L."/>
            <person name="Horwitz B.A."/>
            <person name="Barry K.W."/>
            <person name="Condon B.J."/>
            <person name="Copeland A.C."/>
            <person name="Dhillon B."/>
            <person name="Glaser F."/>
            <person name="Hesse C.N."/>
            <person name="Kosti I."/>
            <person name="LaButti K."/>
            <person name="Lindquist E.A."/>
            <person name="Lucas S."/>
            <person name="Salamov A.A."/>
            <person name="Bradshaw R.E."/>
            <person name="Ciuffetti L."/>
            <person name="Hamelin R.C."/>
            <person name="Kema G.H.J."/>
            <person name="Lawrence C."/>
            <person name="Scott J.A."/>
            <person name="Spatafora J.W."/>
            <person name="Turgeon B.G."/>
            <person name="de Wit P.J.G.M."/>
            <person name="Zhong S."/>
            <person name="Goodwin S.B."/>
            <person name="Grigoriev I.V."/>
        </authorList>
    </citation>
    <scope>NUCLEOTIDE SEQUENCE [LARGE SCALE GENOMIC DNA]</scope>
    <source>
        <strain evidence="1 2">UAMH 10762</strain>
    </source>
</reference>
<gene>
    <name evidence="1" type="ORF">BAUCODRAFT_126167</name>
</gene>
<proteinExistence type="predicted"/>
<accession>M2N0L1</accession>
<organism evidence="1 2">
    <name type="scientific">Baudoinia panamericana (strain UAMH 10762)</name>
    <name type="common">Angels' share fungus</name>
    <name type="synonym">Baudoinia compniacensis (strain UAMH 10762)</name>
    <dbReference type="NCBI Taxonomy" id="717646"/>
    <lineage>
        <taxon>Eukaryota</taxon>
        <taxon>Fungi</taxon>
        <taxon>Dikarya</taxon>
        <taxon>Ascomycota</taxon>
        <taxon>Pezizomycotina</taxon>
        <taxon>Dothideomycetes</taxon>
        <taxon>Dothideomycetidae</taxon>
        <taxon>Mycosphaerellales</taxon>
        <taxon>Teratosphaeriaceae</taxon>
        <taxon>Baudoinia</taxon>
    </lineage>
</organism>
<evidence type="ECO:0000313" key="2">
    <source>
        <dbReference type="Proteomes" id="UP000011761"/>
    </source>
</evidence>
<evidence type="ECO:0000313" key="1">
    <source>
        <dbReference type="EMBL" id="EMC92160.1"/>
    </source>
</evidence>